<keyword evidence="7" id="KW-0158">Chromosome</keyword>
<evidence type="ECO:0000256" key="11">
    <source>
        <dbReference type="ARBA" id="ARBA00022871"/>
    </source>
</evidence>
<dbReference type="GO" id="GO:0007286">
    <property type="term" value="P:spermatid development"/>
    <property type="evidence" value="ECO:0007669"/>
    <property type="project" value="InterPro"/>
</dbReference>
<dbReference type="AlphaFoldDB" id="A0AAX6RVJ3"/>
<reference evidence="20" key="1">
    <citation type="submission" date="2025-08" db="UniProtKB">
        <authorList>
            <consortium name="RefSeq"/>
        </authorList>
    </citation>
    <scope>IDENTIFICATION</scope>
</reference>
<dbReference type="GO" id="GO:0003677">
    <property type="term" value="F:DNA binding"/>
    <property type="evidence" value="ECO:0007669"/>
    <property type="project" value="UniProtKB-KW"/>
</dbReference>
<evidence type="ECO:0000256" key="5">
    <source>
        <dbReference type="ARBA" id="ARBA00011430"/>
    </source>
</evidence>
<evidence type="ECO:0000256" key="15">
    <source>
        <dbReference type="ARBA" id="ARBA00023269"/>
    </source>
</evidence>
<feature type="compositionally biased region" description="Basic and acidic residues" evidence="18">
    <location>
        <begin position="26"/>
        <end position="40"/>
    </location>
</feature>
<comment type="function">
    <text evidence="1">Protamines substitute for histones in the chromatin of sperm during the haploid phase of spermatogenesis. They compact sperm DNA into a highly condensed, stable and inactive complex.</text>
</comment>
<dbReference type="GO" id="GO:0000786">
    <property type="term" value="C:nucleosome"/>
    <property type="evidence" value="ECO:0007669"/>
    <property type="project" value="UniProtKB-KW"/>
</dbReference>
<keyword evidence="12" id="KW-0226">DNA condensation</keyword>
<organism evidence="19 20">
    <name type="scientific">Heterocephalus glaber</name>
    <name type="common">Naked mole rat</name>
    <dbReference type="NCBI Taxonomy" id="10181"/>
    <lineage>
        <taxon>Eukaryota</taxon>
        <taxon>Metazoa</taxon>
        <taxon>Chordata</taxon>
        <taxon>Craniata</taxon>
        <taxon>Vertebrata</taxon>
        <taxon>Euteleostomi</taxon>
        <taxon>Mammalia</taxon>
        <taxon>Eutheria</taxon>
        <taxon>Euarchontoglires</taxon>
        <taxon>Glires</taxon>
        <taxon>Rodentia</taxon>
        <taxon>Hystricomorpha</taxon>
        <taxon>Bathyergidae</taxon>
        <taxon>Heterocephalus</taxon>
    </lineage>
</organism>
<proteinExistence type="inferred from homology"/>
<evidence type="ECO:0000256" key="6">
    <source>
        <dbReference type="ARBA" id="ARBA00017629"/>
    </source>
</evidence>
<sequence length="96" mass="12232">MVRCRMRSPSERPLQANSPESGEGQEQERGLSPEHTEAYRRTYRGRHYRRRCCSWRRLCWIHRRQRPSCRRRRRCTCRRRCRQGCRRRRRRCRRYH</sequence>
<evidence type="ECO:0000313" key="19">
    <source>
        <dbReference type="Proteomes" id="UP000694906"/>
    </source>
</evidence>
<evidence type="ECO:0000256" key="4">
    <source>
        <dbReference type="ARBA" id="ARBA00008365"/>
    </source>
</evidence>
<evidence type="ECO:0000256" key="16">
    <source>
        <dbReference type="ARBA" id="ARBA00031947"/>
    </source>
</evidence>
<accession>A0AAX6RVJ3</accession>
<evidence type="ECO:0000256" key="2">
    <source>
        <dbReference type="ARBA" id="ARBA00004123"/>
    </source>
</evidence>
<keyword evidence="14" id="KW-0539">Nucleus</keyword>
<dbReference type="Pfam" id="PF00841">
    <property type="entry name" value="Protamine_P2"/>
    <property type="match status" value="1"/>
</dbReference>
<dbReference type="RefSeq" id="XP_021100130.1">
    <property type="nucleotide sequence ID" value="XM_021244471.1"/>
</dbReference>
<comment type="similarity">
    <text evidence="4">Belongs to the protamine P2 family.</text>
</comment>
<dbReference type="PANTHER" id="PTHR21341">
    <property type="entry name" value="PROTAMINE-2"/>
    <property type="match status" value="1"/>
</dbReference>
<evidence type="ECO:0000313" key="20">
    <source>
        <dbReference type="RefSeq" id="XP_021100130.1"/>
    </source>
</evidence>
<protein>
    <recommendedName>
        <fullName evidence="6">Protamine-2</fullName>
    </recommendedName>
    <alternativeName>
        <fullName evidence="16">Sperm histone P2</fullName>
    </alternativeName>
    <alternativeName>
        <fullName evidence="17">Sperm protamine P2</fullName>
    </alternativeName>
</protein>
<feature type="region of interest" description="Disordered" evidence="18">
    <location>
        <begin position="1"/>
        <end position="40"/>
    </location>
</feature>
<keyword evidence="11" id="KW-0744">Spermatogenesis</keyword>
<evidence type="ECO:0000256" key="8">
    <source>
        <dbReference type="ARBA" id="ARBA00022473"/>
    </source>
</evidence>
<gene>
    <name evidence="20" type="primary">Prm2</name>
</gene>
<evidence type="ECO:0000256" key="17">
    <source>
        <dbReference type="ARBA" id="ARBA00032889"/>
    </source>
</evidence>
<keyword evidence="9" id="KW-0597">Phosphoprotein</keyword>
<comment type="subunit">
    <text evidence="5">Interacts with TDRP.</text>
</comment>
<keyword evidence="8" id="KW-0217">Developmental protein</keyword>
<dbReference type="Proteomes" id="UP000694906">
    <property type="component" value="Unplaced"/>
</dbReference>
<comment type="subcellular location">
    <subcellularLocation>
        <location evidence="3">Chromosome</location>
    </subcellularLocation>
    <subcellularLocation>
        <location evidence="2">Nucleus</location>
    </subcellularLocation>
</comment>
<evidence type="ECO:0000256" key="10">
    <source>
        <dbReference type="ARBA" id="ARBA00022782"/>
    </source>
</evidence>
<dbReference type="GO" id="GO:0005634">
    <property type="term" value="C:nucleus"/>
    <property type="evidence" value="ECO:0007669"/>
    <property type="project" value="UniProtKB-SubCell"/>
</dbReference>
<dbReference type="GeneID" id="110345770"/>
<evidence type="ECO:0000256" key="7">
    <source>
        <dbReference type="ARBA" id="ARBA00022454"/>
    </source>
</evidence>
<evidence type="ECO:0000256" key="14">
    <source>
        <dbReference type="ARBA" id="ARBA00023242"/>
    </source>
</evidence>
<evidence type="ECO:0000256" key="3">
    <source>
        <dbReference type="ARBA" id="ARBA00004286"/>
    </source>
</evidence>
<evidence type="ECO:0000256" key="13">
    <source>
        <dbReference type="ARBA" id="ARBA00023125"/>
    </source>
</evidence>
<keyword evidence="13" id="KW-0238">DNA-binding</keyword>
<dbReference type="CTD" id="5620"/>
<keyword evidence="15" id="KW-0544">Nucleosome core</keyword>
<keyword evidence="10" id="KW-0221">Differentiation</keyword>
<evidence type="ECO:0000256" key="9">
    <source>
        <dbReference type="ARBA" id="ARBA00022553"/>
    </source>
</evidence>
<evidence type="ECO:0000256" key="12">
    <source>
        <dbReference type="ARBA" id="ARBA00023067"/>
    </source>
</evidence>
<dbReference type="PANTHER" id="PTHR21341:SF2">
    <property type="entry name" value="PROTAMINE-2"/>
    <property type="match status" value="1"/>
</dbReference>
<name>A0AAX6RVJ3_HETGA</name>
<keyword evidence="19" id="KW-1185">Reference proteome</keyword>
<evidence type="ECO:0000256" key="1">
    <source>
        <dbReference type="ARBA" id="ARBA00003419"/>
    </source>
</evidence>
<dbReference type="GO" id="GO:0030261">
    <property type="term" value="P:chromosome condensation"/>
    <property type="evidence" value="ECO:0007669"/>
    <property type="project" value="UniProtKB-KW"/>
</dbReference>
<dbReference type="GO" id="GO:0006997">
    <property type="term" value="P:nucleus organization"/>
    <property type="evidence" value="ECO:0007669"/>
    <property type="project" value="TreeGrafter"/>
</dbReference>
<dbReference type="InterPro" id="IPR000492">
    <property type="entry name" value="PRM2"/>
</dbReference>
<evidence type="ECO:0000256" key="18">
    <source>
        <dbReference type="SAM" id="MobiDB-lite"/>
    </source>
</evidence>